<dbReference type="RefSeq" id="WP_015311220.1">
    <property type="nucleotide sequence ID" value="NC_019970.1"/>
</dbReference>
<dbReference type="GO" id="GO:0047444">
    <property type="term" value="F:N-acylneuraminate-9-phosphate synthase activity"/>
    <property type="evidence" value="ECO:0007669"/>
    <property type="project" value="TreeGrafter"/>
</dbReference>
<proteinExistence type="predicted"/>
<dbReference type="AlphaFoldDB" id="L0IIE5"/>
<dbReference type="InterPro" id="IPR013132">
    <property type="entry name" value="PseI/NeuA/B-like_N"/>
</dbReference>
<accession>L0IIE5</accession>
<dbReference type="KEGG" id="tto:Thethe_00855"/>
<dbReference type="Pfam" id="PF03102">
    <property type="entry name" value="NeuB"/>
    <property type="match status" value="1"/>
</dbReference>
<dbReference type="InterPro" id="IPR013785">
    <property type="entry name" value="Aldolase_TIM"/>
</dbReference>
<dbReference type="PATRIC" id="fig|698948.3.peg.846"/>
<name>L0IIE5_THETR</name>
<gene>
    <name evidence="2" type="ORF">Thethe_00855</name>
</gene>
<dbReference type="GO" id="GO:0050462">
    <property type="term" value="F:N-acetylneuraminate synthase activity"/>
    <property type="evidence" value="ECO:0007669"/>
    <property type="project" value="UniProtKB-EC"/>
</dbReference>
<dbReference type="InterPro" id="IPR051690">
    <property type="entry name" value="PseI-like"/>
</dbReference>
<dbReference type="PANTHER" id="PTHR42966">
    <property type="entry name" value="N-ACETYLNEURAMINATE SYNTHASE"/>
    <property type="match status" value="1"/>
</dbReference>
<reference evidence="2 3" key="1">
    <citation type="submission" date="2012-03" db="EMBL/GenBank/DDBJ databases">
        <title>Complete sequence of chromosome of Thermoanaerobacterium thermosaccharolyticum M0795.</title>
        <authorList>
            <consortium name="US DOE Joint Genome Institute"/>
            <person name="Lucas S."/>
            <person name="Han J."/>
            <person name="Lapidus A."/>
            <person name="Cheng J.-F."/>
            <person name="Goodwin L."/>
            <person name="Pitluck S."/>
            <person name="Peters L."/>
            <person name="Teshima H."/>
            <person name="Detter J.C."/>
            <person name="Han C."/>
            <person name="Tapia R."/>
            <person name="Land M."/>
            <person name="Hauser L."/>
            <person name="Kyrpides N."/>
            <person name="Ivanova N."/>
            <person name="Pagani I."/>
            <person name="Feinberg L."/>
            <person name="Folden J."/>
            <person name="Hogsett D."/>
            <person name="Shaw J."/>
            <person name="Woyke T."/>
        </authorList>
    </citation>
    <scope>NUCLEOTIDE SEQUENCE [LARGE SCALE GENOMIC DNA]</scope>
    <source>
        <strain evidence="2 3">M0795</strain>
    </source>
</reference>
<dbReference type="Proteomes" id="UP000010845">
    <property type="component" value="Chromosome"/>
</dbReference>
<keyword evidence="2" id="KW-0808">Transferase</keyword>
<dbReference type="EMBL" id="CP003066">
    <property type="protein sequence ID" value="AGB18529.1"/>
    <property type="molecule type" value="Genomic_DNA"/>
</dbReference>
<dbReference type="HOGENOM" id="CLU_040465_1_0_9"/>
<dbReference type="Gene3D" id="3.20.20.70">
    <property type="entry name" value="Aldolase class I"/>
    <property type="match status" value="1"/>
</dbReference>
<dbReference type="PANTHER" id="PTHR42966:SF1">
    <property type="entry name" value="SIALIC ACID SYNTHASE"/>
    <property type="match status" value="1"/>
</dbReference>
<sequence>MIKNTNYEKPKVIAEIGCNHKGDFEIAKQMINIAKVYCGANIVKFQKRTPKELLTPEEYNAPHPNPRNSYGDTYGEHREFLEFTREQHKELLDYCKELGVIYSCSVWDFTSAKEIISLNPEMIKIPSANSTNFKLLKYIIDNYNGKIHLSIGMTSKKEVDSIIDFFVKNNRNKDLVIYHCTSAYPVEFKDTNLLEILFLKENYEEIIDSIGFSGHHKGIAIDIAAYTLGAQWIERHFTLDRTWKGTDHAASLEPDGLRKLIRDLNATYEALKFKKVDYLDVEIPQMEKLRWDRNNIKLR</sequence>
<evidence type="ECO:0000259" key="1">
    <source>
        <dbReference type="Pfam" id="PF03102"/>
    </source>
</evidence>
<dbReference type="EC" id="2.5.1.56" evidence="2"/>
<protein>
    <submittedName>
        <fullName evidence="2">Sialic acid synthase</fullName>
        <ecNumber evidence="2">2.5.1.56</ecNumber>
    </submittedName>
</protein>
<evidence type="ECO:0000313" key="3">
    <source>
        <dbReference type="Proteomes" id="UP000010845"/>
    </source>
</evidence>
<organism evidence="2 3">
    <name type="scientific">Thermoanaerobacterium thermosaccharolyticum M0795</name>
    <dbReference type="NCBI Taxonomy" id="698948"/>
    <lineage>
        <taxon>Bacteria</taxon>
        <taxon>Bacillati</taxon>
        <taxon>Bacillota</taxon>
        <taxon>Clostridia</taxon>
        <taxon>Thermoanaerobacterales</taxon>
        <taxon>Thermoanaerobacteraceae</taxon>
        <taxon>Thermoanaerobacterium</taxon>
    </lineage>
</organism>
<feature type="domain" description="PseI/NeuA/B-like" evidence="1">
    <location>
        <begin position="30"/>
        <end position="272"/>
    </location>
</feature>
<dbReference type="GO" id="GO:0016051">
    <property type="term" value="P:carbohydrate biosynthetic process"/>
    <property type="evidence" value="ECO:0007669"/>
    <property type="project" value="InterPro"/>
</dbReference>
<evidence type="ECO:0000313" key="2">
    <source>
        <dbReference type="EMBL" id="AGB18529.1"/>
    </source>
</evidence>
<dbReference type="SUPFAM" id="SSF51569">
    <property type="entry name" value="Aldolase"/>
    <property type="match status" value="1"/>
</dbReference>